<feature type="compositionally biased region" description="Pro residues" evidence="1">
    <location>
        <begin position="67"/>
        <end position="78"/>
    </location>
</feature>
<proteinExistence type="predicted"/>
<dbReference type="AlphaFoldDB" id="G5BZ95"/>
<evidence type="ECO:0000313" key="2">
    <source>
        <dbReference type="EMBL" id="EHB14606.1"/>
    </source>
</evidence>
<feature type="region of interest" description="Disordered" evidence="1">
    <location>
        <begin position="30"/>
        <end position="175"/>
    </location>
</feature>
<dbReference type="InParanoid" id="G5BZ95"/>
<protein>
    <submittedName>
        <fullName evidence="2">Uncharacterized protein</fullName>
    </submittedName>
</protein>
<sequence>MWGRVQGPLRGHPGGDDTYAGFHLLKSRKPCERGQLHPPIPEIVLQTRQGSEGRSWKPLGARNAIPPHLPSRRPPAPQPREEAAPGPAQVTSVSRPAFSSGKPGHFPRPLPISGSPTSRLLTPEGNSRKRLPAPPWRQAQRPPGERSPPAEPRLLADGRGMQISGGVQREGPRDQEVRVELVLKTAKKKKWAAKADEVRLGVNEERERAERLGVRIVTAR</sequence>
<reference evidence="2 3" key="1">
    <citation type="journal article" date="2011" name="Nature">
        <title>Genome sequencing reveals insights into physiology and longevity of the naked mole rat.</title>
        <authorList>
            <person name="Kim E.B."/>
            <person name="Fang X."/>
            <person name="Fushan A.A."/>
            <person name="Huang Z."/>
            <person name="Lobanov A.V."/>
            <person name="Han L."/>
            <person name="Marino S.M."/>
            <person name="Sun X."/>
            <person name="Turanov A.A."/>
            <person name="Yang P."/>
            <person name="Yim S.H."/>
            <person name="Zhao X."/>
            <person name="Kasaikina M.V."/>
            <person name="Stoletzki N."/>
            <person name="Peng C."/>
            <person name="Polak P."/>
            <person name="Xiong Z."/>
            <person name="Kiezun A."/>
            <person name="Zhu Y."/>
            <person name="Chen Y."/>
            <person name="Kryukov G.V."/>
            <person name="Zhang Q."/>
            <person name="Peshkin L."/>
            <person name="Yang L."/>
            <person name="Bronson R.T."/>
            <person name="Buffenstein R."/>
            <person name="Wang B."/>
            <person name="Han C."/>
            <person name="Li Q."/>
            <person name="Chen L."/>
            <person name="Zhao W."/>
            <person name="Sunyaev S.R."/>
            <person name="Park T.J."/>
            <person name="Zhang G."/>
            <person name="Wang J."/>
            <person name="Gladyshev V.N."/>
        </authorList>
    </citation>
    <scope>NUCLEOTIDE SEQUENCE [LARGE SCALE GENOMIC DNA]</scope>
</reference>
<dbReference type="Proteomes" id="UP000006813">
    <property type="component" value="Unassembled WGS sequence"/>
</dbReference>
<accession>G5BZ95</accession>
<name>G5BZ95_HETGA</name>
<gene>
    <name evidence="2" type="ORF">GW7_09462</name>
</gene>
<evidence type="ECO:0000256" key="1">
    <source>
        <dbReference type="SAM" id="MobiDB-lite"/>
    </source>
</evidence>
<organism evidence="2 3">
    <name type="scientific">Heterocephalus glaber</name>
    <name type="common">Naked mole rat</name>
    <dbReference type="NCBI Taxonomy" id="10181"/>
    <lineage>
        <taxon>Eukaryota</taxon>
        <taxon>Metazoa</taxon>
        <taxon>Chordata</taxon>
        <taxon>Craniata</taxon>
        <taxon>Vertebrata</taxon>
        <taxon>Euteleostomi</taxon>
        <taxon>Mammalia</taxon>
        <taxon>Eutheria</taxon>
        <taxon>Euarchontoglires</taxon>
        <taxon>Glires</taxon>
        <taxon>Rodentia</taxon>
        <taxon>Hystricomorpha</taxon>
        <taxon>Bathyergidae</taxon>
        <taxon>Heterocephalus</taxon>
    </lineage>
</organism>
<evidence type="ECO:0000313" key="3">
    <source>
        <dbReference type="Proteomes" id="UP000006813"/>
    </source>
</evidence>
<dbReference type="EMBL" id="JH172535">
    <property type="protein sequence ID" value="EHB14606.1"/>
    <property type="molecule type" value="Genomic_DNA"/>
</dbReference>